<dbReference type="InterPro" id="IPR036597">
    <property type="entry name" value="Fido-like_dom_sf"/>
</dbReference>
<dbReference type="AlphaFoldDB" id="A0A176RVP4"/>
<dbReference type="Gene3D" id="1.20.120.1870">
    <property type="entry name" value="Fic/DOC protein, Fido domain"/>
    <property type="match status" value="1"/>
</dbReference>
<protein>
    <submittedName>
        <fullName evidence="2">Death-on-curing protein</fullName>
    </submittedName>
</protein>
<comment type="caution">
    <text evidence="2">The sequence shown here is derived from an EMBL/GenBank/DDBJ whole genome shotgun (WGS) entry which is preliminary data.</text>
</comment>
<name>A0A176RVP4_9GAMM</name>
<dbReference type="InterPro" id="IPR053737">
    <property type="entry name" value="Type_II_TA_Toxin"/>
</dbReference>
<dbReference type="InterPro" id="IPR006440">
    <property type="entry name" value="Doc"/>
</dbReference>
<evidence type="ECO:0000313" key="2">
    <source>
        <dbReference type="EMBL" id="OAD19788.1"/>
    </source>
</evidence>
<proteinExistence type="predicted"/>
<dbReference type="GO" id="GO:0016301">
    <property type="term" value="F:kinase activity"/>
    <property type="evidence" value="ECO:0007669"/>
    <property type="project" value="InterPro"/>
</dbReference>
<dbReference type="NCBIfam" id="TIGR01550">
    <property type="entry name" value="DOC_P1"/>
    <property type="match status" value="1"/>
</dbReference>
<gene>
    <name evidence="2" type="ORF">THIOM_004554</name>
</gene>
<dbReference type="SUPFAM" id="SSF140931">
    <property type="entry name" value="Fic-like"/>
    <property type="match status" value="1"/>
</dbReference>
<dbReference type="InterPro" id="IPR003812">
    <property type="entry name" value="Fido"/>
</dbReference>
<reference evidence="2 3" key="1">
    <citation type="submission" date="2016-05" db="EMBL/GenBank/DDBJ databases">
        <title>Single-cell genome of chain-forming Candidatus Thiomargarita nelsonii and comparison to other large sulfur-oxidizing bacteria.</title>
        <authorList>
            <person name="Winkel M."/>
            <person name="Salman V."/>
            <person name="Woyke T."/>
            <person name="Schulz-Vogt H."/>
            <person name="Richter M."/>
            <person name="Flood B."/>
            <person name="Bailey J."/>
            <person name="Amann R."/>
            <person name="Mussmann M."/>
        </authorList>
    </citation>
    <scope>NUCLEOTIDE SEQUENCE [LARGE SCALE GENOMIC DNA]</scope>
    <source>
        <strain evidence="2 3">THI036</strain>
    </source>
</reference>
<dbReference type="Proteomes" id="UP000076962">
    <property type="component" value="Unassembled WGS sequence"/>
</dbReference>
<sequence>MGQAELTYTNELYETAAQYCISLAKNHAFIDGNKRIAADCMLTFLLDLAQLLRTHSKPKL</sequence>
<evidence type="ECO:0000313" key="3">
    <source>
        <dbReference type="Proteomes" id="UP000076962"/>
    </source>
</evidence>
<dbReference type="EMBL" id="LUTY01002664">
    <property type="protein sequence ID" value="OAD19788.1"/>
    <property type="molecule type" value="Genomic_DNA"/>
</dbReference>
<keyword evidence="3" id="KW-1185">Reference proteome</keyword>
<dbReference type="PROSITE" id="PS51459">
    <property type="entry name" value="FIDO"/>
    <property type="match status" value="1"/>
</dbReference>
<dbReference type="Pfam" id="PF02661">
    <property type="entry name" value="Fic"/>
    <property type="match status" value="1"/>
</dbReference>
<feature type="domain" description="Fido" evidence="1">
    <location>
        <begin position="1"/>
        <end position="60"/>
    </location>
</feature>
<evidence type="ECO:0000259" key="1">
    <source>
        <dbReference type="PROSITE" id="PS51459"/>
    </source>
</evidence>
<accession>A0A176RVP4</accession>
<organism evidence="2 3">
    <name type="scientific">Candidatus Thiomargarita nelsonii</name>
    <dbReference type="NCBI Taxonomy" id="1003181"/>
    <lineage>
        <taxon>Bacteria</taxon>
        <taxon>Pseudomonadati</taxon>
        <taxon>Pseudomonadota</taxon>
        <taxon>Gammaproteobacteria</taxon>
        <taxon>Thiotrichales</taxon>
        <taxon>Thiotrichaceae</taxon>
        <taxon>Thiomargarita</taxon>
    </lineage>
</organism>